<dbReference type="InParanoid" id="A0A397RXY9"/>
<feature type="transmembrane region" description="Helical" evidence="1">
    <location>
        <begin position="327"/>
        <end position="350"/>
    </location>
</feature>
<feature type="transmembrane region" description="Helical" evidence="1">
    <location>
        <begin position="12"/>
        <end position="33"/>
    </location>
</feature>
<keyword evidence="1" id="KW-1133">Transmembrane helix</keyword>
<dbReference type="AlphaFoldDB" id="A0A397RXY9"/>
<feature type="transmembrane region" description="Helical" evidence="1">
    <location>
        <begin position="233"/>
        <end position="256"/>
    </location>
</feature>
<feature type="transmembrane region" description="Helical" evidence="1">
    <location>
        <begin position="135"/>
        <end position="155"/>
    </location>
</feature>
<gene>
    <name evidence="2" type="ORF">EI71_00454</name>
</gene>
<feature type="transmembrane region" description="Helical" evidence="1">
    <location>
        <begin position="277"/>
        <end position="307"/>
    </location>
</feature>
<keyword evidence="1" id="KW-0812">Transmembrane</keyword>
<reference evidence="2 3" key="1">
    <citation type="submission" date="2018-08" db="EMBL/GenBank/DDBJ databases">
        <title>Genomic Encyclopedia of Archaeal and Bacterial Type Strains, Phase II (KMG-II): from individual species to whole genera.</title>
        <authorList>
            <person name="Goeker M."/>
        </authorList>
    </citation>
    <scope>NUCLEOTIDE SEQUENCE [LARGE SCALE GENOMIC DNA]</scope>
    <source>
        <strain evidence="2 3">ATCC 27112</strain>
    </source>
</reference>
<organism evidence="2 3">
    <name type="scientific">Anaeroplasma bactoclasticum</name>
    <dbReference type="NCBI Taxonomy" id="2088"/>
    <lineage>
        <taxon>Bacteria</taxon>
        <taxon>Bacillati</taxon>
        <taxon>Mycoplasmatota</taxon>
        <taxon>Mollicutes</taxon>
        <taxon>Anaeroplasmatales</taxon>
        <taxon>Anaeroplasmataceae</taxon>
        <taxon>Anaeroplasma</taxon>
    </lineage>
</organism>
<keyword evidence="1" id="KW-0472">Membrane</keyword>
<sequence length="352" mass="40022">MREYFLSVLKKRTPIMIALTIVFLIATVVVNNVSPYVVIEYSDGIFYDAPKAGLFIVYIAGIIALSVVVSLIEFSFKMIRIQSQQAYSFPIKREKLFLARYLIGLIEIVVPITISYCVSSVMICTSHNLYNLTYLWLYLPCALVTAWLCYSYLSFMFCRANNIIDGIAGMVLAVLAPLAVGFACETFLNRIQITYGIQINFMKFYYCSPFYILDYSTRFIEAKMLDREFVFSWIPFAFFMLWVILSGLTIGLMGFFNKRIKSEDIASDSNSIFTYKMFIGITTVSLTISLSFVISLWAPILGIGLTYLGYFLYQRGTDLGDKILYPLWISLGALVLGVLLVSLQWGGLLWES</sequence>
<feature type="transmembrane region" description="Helical" evidence="1">
    <location>
        <begin position="97"/>
        <end position="123"/>
    </location>
</feature>
<dbReference type="Proteomes" id="UP000266506">
    <property type="component" value="Unassembled WGS sequence"/>
</dbReference>
<evidence type="ECO:0000313" key="3">
    <source>
        <dbReference type="Proteomes" id="UP000266506"/>
    </source>
</evidence>
<accession>A0A397RXY9</accession>
<evidence type="ECO:0000256" key="1">
    <source>
        <dbReference type="SAM" id="Phobius"/>
    </source>
</evidence>
<keyword evidence="3" id="KW-1185">Reference proteome</keyword>
<evidence type="ECO:0008006" key="4">
    <source>
        <dbReference type="Google" id="ProtNLM"/>
    </source>
</evidence>
<feature type="transmembrane region" description="Helical" evidence="1">
    <location>
        <begin position="53"/>
        <end position="76"/>
    </location>
</feature>
<evidence type="ECO:0000313" key="2">
    <source>
        <dbReference type="EMBL" id="RIA78142.1"/>
    </source>
</evidence>
<comment type="caution">
    <text evidence="2">The sequence shown here is derived from an EMBL/GenBank/DDBJ whole genome shotgun (WGS) entry which is preliminary data.</text>
</comment>
<proteinExistence type="predicted"/>
<dbReference type="EMBL" id="QXEV01000003">
    <property type="protein sequence ID" value="RIA78142.1"/>
    <property type="molecule type" value="Genomic_DNA"/>
</dbReference>
<name>A0A397RXY9_9MOLU</name>
<feature type="transmembrane region" description="Helical" evidence="1">
    <location>
        <begin position="167"/>
        <end position="188"/>
    </location>
</feature>
<protein>
    <recommendedName>
        <fullName evidence="4">ABC-2 type transport system permease protein</fullName>
    </recommendedName>
</protein>